<dbReference type="SUPFAM" id="SSF53335">
    <property type="entry name" value="S-adenosyl-L-methionine-dependent methyltransferases"/>
    <property type="match status" value="1"/>
</dbReference>
<organism evidence="1 2">
    <name type="scientific">Symbiodinium natans</name>
    <dbReference type="NCBI Taxonomy" id="878477"/>
    <lineage>
        <taxon>Eukaryota</taxon>
        <taxon>Sar</taxon>
        <taxon>Alveolata</taxon>
        <taxon>Dinophyceae</taxon>
        <taxon>Suessiales</taxon>
        <taxon>Symbiodiniaceae</taxon>
        <taxon>Symbiodinium</taxon>
    </lineage>
</organism>
<protein>
    <submittedName>
        <fullName evidence="1">SfmM2 protein</fullName>
    </submittedName>
</protein>
<dbReference type="EMBL" id="CAJNDS010000317">
    <property type="protein sequence ID" value="CAE7191760.1"/>
    <property type="molecule type" value="Genomic_DNA"/>
</dbReference>
<evidence type="ECO:0000313" key="1">
    <source>
        <dbReference type="EMBL" id="CAE7191760.1"/>
    </source>
</evidence>
<dbReference type="OrthoDB" id="10591489at2759"/>
<keyword evidence="2" id="KW-1185">Reference proteome</keyword>
<gene>
    <name evidence="1" type="primary">sfmM2</name>
    <name evidence="1" type="ORF">SNAT2548_LOCUS5068</name>
</gene>
<accession>A0A812J3V9</accession>
<sequence length="406" mass="44437">MKRGYKGHFFLFEQGTSEETLIDKNPTDVNPGTMAAIGVMFDLWSDLLGDRNITHFEGCRPSHARLLTGDVKCCCLRRIGGGSHAETSTATARNALSSVSAGEPCIKIIAGGRHVADLMYVESEGGNAYHQGQTEKCEPMCGSTGSMLRKKQAKLDATPGKSIQSGRNSGITTLTQLNSIIMGHAKTQIILAGSHLGLFEFLHKTPGQTKAAIEKATDLKRDDGSTRPIDVLLLGTTSLGLTILDKRDKTYRNCQIIEDLFESGGWHTIADLIDFEGVIKYKGEFHFVESLRQDTAVGLKEWPGTADNLYARFPDTPGSQKIFYDMMNSFTSMSIPCLSNHSMVIRTAKKMLDVGGGAGHGAIYLAKKFEKLNITLWVSLCMFPLPPRFLQGVSRRFVGEIHEGLL</sequence>
<dbReference type="Gene3D" id="3.40.50.150">
    <property type="entry name" value="Vaccinia Virus protein VP39"/>
    <property type="match status" value="1"/>
</dbReference>
<dbReference type="InterPro" id="IPR036388">
    <property type="entry name" value="WH-like_DNA-bd_sf"/>
</dbReference>
<dbReference type="AlphaFoldDB" id="A0A812J3V9"/>
<reference evidence="1" key="1">
    <citation type="submission" date="2021-02" db="EMBL/GenBank/DDBJ databases">
        <authorList>
            <person name="Dougan E. K."/>
            <person name="Rhodes N."/>
            <person name="Thang M."/>
            <person name="Chan C."/>
        </authorList>
    </citation>
    <scope>NUCLEOTIDE SEQUENCE</scope>
</reference>
<evidence type="ECO:0000313" key="2">
    <source>
        <dbReference type="Proteomes" id="UP000604046"/>
    </source>
</evidence>
<proteinExistence type="predicted"/>
<name>A0A812J3V9_9DINO</name>
<dbReference type="Gene3D" id="1.10.10.10">
    <property type="entry name" value="Winged helix-like DNA-binding domain superfamily/Winged helix DNA-binding domain"/>
    <property type="match status" value="1"/>
</dbReference>
<dbReference type="Proteomes" id="UP000604046">
    <property type="component" value="Unassembled WGS sequence"/>
</dbReference>
<dbReference type="Gene3D" id="1.20.58.1390">
    <property type="match status" value="1"/>
</dbReference>
<dbReference type="InterPro" id="IPR029063">
    <property type="entry name" value="SAM-dependent_MTases_sf"/>
</dbReference>
<comment type="caution">
    <text evidence="1">The sequence shown here is derived from an EMBL/GenBank/DDBJ whole genome shotgun (WGS) entry which is preliminary data.</text>
</comment>